<organism evidence="1 2">
    <name type="scientific">Eumeta variegata</name>
    <name type="common">Bagworm moth</name>
    <name type="synonym">Eumeta japonica</name>
    <dbReference type="NCBI Taxonomy" id="151549"/>
    <lineage>
        <taxon>Eukaryota</taxon>
        <taxon>Metazoa</taxon>
        <taxon>Ecdysozoa</taxon>
        <taxon>Arthropoda</taxon>
        <taxon>Hexapoda</taxon>
        <taxon>Insecta</taxon>
        <taxon>Pterygota</taxon>
        <taxon>Neoptera</taxon>
        <taxon>Endopterygota</taxon>
        <taxon>Lepidoptera</taxon>
        <taxon>Glossata</taxon>
        <taxon>Ditrysia</taxon>
        <taxon>Tineoidea</taxon>
        <taxon>Psychidae</taxon>
        <taxon>Oiketicinae</taxon>
        <taxon>Eumeta</taxon>
    </lineage>
</organism>
<evidence type="ECO:0000313" key="2">
    <source>
        <dbReference type="Proteomes" id="UP000299102"/>
    </source>
</evidence>
<gene>
    <name evidence="1" type="ORF">EVAR_4536_1</name>
</gene>
<keyword evidence="2" id="KW-1185">Reference proteome</keyword>
<accession>A0A4C1SW28</accession>
<reference evidence="1 2" key="1">
    <citation type="journal article" date="2019" name="Commun. Biol.">
        <title>The bagworm genome reveals a unique fibroin gene that provides high tensile strength.</title>
        <authorList>
            <person name="Kono N."/>
            <person name="Nakamura H."/>
            <person name="Ohtoshi R."/>
            <person name="Tomita M."/>
            <person name="Numata K."/>
            <person name="Arakawa K."/>
        </authorList>
    </citation>
    <scope>NUCLEOTIDE SEQUENCE [LARGE SCALE GENOMIC DNA]</scope>
</reference>
<dbReference type="AlphaFoldDB" id="A0A4C1SW28"/>
<comment type="caution">
    <text evidence="1">The sequence shown here is derived from an EMBL/GenBank/DDBJ whole genome shotgun (WGS) entry which is preliminary data.</text>
</comment>
<dbReference type="Proteomes" id="UP000299102">
    <property type="component" value="Unassembled WGS sequence"/>
</dbReference>
<name>A0A4C1SW28_EUMVA</name>
<dbReference type="OrthoDB" id="5864054at2759"/>
<sequence length="90" mass="10320">MRGRELRRSIRYDRESVYRAHVALIREICEVYGYALSIIIRTLAATSETRAAINKSEHRKAVHHFAHPPQESVLRGDCEGNPKCGLTRQC</sequence>
<proteinExistence type="predicted"/>
<dbReference type="EMBL" id="BGZK01000022">
    <property type="protein sequence ID" value="GBP06382.1"/>
    <property type="molecule type" value="Genomic_DNA"/>
</dbReference>
<protein>
    <submittedName>
        <fullName evidence="1">Uncharacterized protein</fullName>
    </submittedName>
</protein>
<evidence type="ECO:0000313" key="1">
    <source>
        <dbReference type="EMBL" id="GBP06382.1"/>
    </source>
</evidence>